<dbReference type="Proteomes" id="UP000261087">
    <property type="component" value="Unassembled WGS sequence"/>
</dbReference>
<dbReference type="RefSeq" id="WP_004610070.1">
    <property type="nucleotide sequence ID" value="NZ_CABKNM010000003.1"/>
</dbReference>
<evidence type="ECO:0000313" key="2">
    <source>
        <dbReference type="Proteomes" id="UP000261087"/>
    </source>
</evidence>
<organism evidence="1 2">
    <name type="scientific">Thomasclavelia spiroformis</name>
    <dbReference type="NCBI Taxonomy" id="29348"/>
    <lineage>
        <taxon>Bacteria</taxon>
        <taxon>Bacillati</taxon>
        <taxon>Bacillota</taxon>
        <taxon>Erysipelotrichia</taxon>
        <taxon>Erysipelotrichales</taxon>
        <taxon>Coprobacillaceae</taxon>
        <taxon>Thomasclavelia</taxon>
    </lineage>
</organism>
<dbReference type="AlphaFoldDB" id="A0A3E5FQB0"/>
<gene>
    <name evidence="1" type="ORF">DXB31_07225</name>
</gene>
<dbReference type="EMBL" id="QSVF01000016">
    <property type="protein sequence ID" value="RGO09195.1"/>
    <property type="molecule type" value="Genomic_DNA"/>
</dbReference>
<sequence length="81" mass="9537">MERNIIRDLLILKQMNIKLNFSELARIYDMDNHTVVKYWLGGGIKKVERKPKKVFWINLAMKSLDCLKSLVSISVLHMSIF</sequence>
<protein>
    <submittedName>
        <fullName evidence="1">Uncharacterized protein</fullName>
    </submittedName>
</protein>
<name>A0A3E5FQB0_9FIRM</name>
<reference evidence="1 2" key="1">
    <citation type="submission" date="2018-08" db="EMBL/GenBank/DDBJ databases">
        <title>A genome reference for cultivated species of the human gut microbiota.</title>
        <authorList>
            <person name="Zou Y."/>
            <person name="Xue W."/>
            <person name="Luo G."/>
        </authorList>
    </citation>
    <scope>NUCLEOTIDE SEQUENCE [LARGE SCALE GENOMIC DNA]</scope>
    <source>
        <strain evidence="1 2">OM02-6</strain>
    </source>
</reference>
<evidence type="ECO:0000313" key="1">
    <source>
        <dbReference type="EMBL" id="RGO09195.1"/>
    </source>
</evidence>
<comment type="caution">
    <text evidence="1">The sequence shown here is derived from an EMBL/GenBank/DDBJ whole genome shotgun (WGS) entry which is preliminary data.</text>
</comment>
<proteinExistence type="predicted"/>
<accession>A0A3E5FQB0</accession>
<dbReference type="GeneID" id="94018517"/>